<evidence type="ECO:0000313" key="1">
    <source>
        <dbReference type="EMBL" id="MEP0866400.1"/>
    </source>
</evidence>
<organism evidence="1 2">
    <name type="scientific">Funiculus sociatus GB2-A5</name>
    <dbReference type="NCBI Taxonomy" id="2933946"/>
    <lineage>
        <taxon>Bacteria</taxon>
        <taxon>Bacillati</taxon>
        <taxon>Cyanobacteriota</taxon>
        <taxon>Cyanophyceae</taxon>
        <taxon>Coleofasciculales</taxon>
        <taxon>Coleofasciculaceae</taxon>
        <taxon>Funiculus</taxon>
    </lineage>
</organism>
<name>A0ABV0JSI2_9CYAN</name>
<protein>
    <submittedName>
        <fullName evidence="1">Uncharacterized protein</fullName>
    </submittedName>
</protein>
<sequence length="83" mass="9677">MFRYFSRLSEKFNVLVYPVVVFSYTTPKTPEPSVYQVAFPNRIVLQFNYDAIQLNQLNWGDFVRQPNPVASALMAKMNIAMPR</sequence>
<dbReference type="EMBL" id="JAMPKK010000043">
    <property type="protein sequence ID" value="MEP0866400.1"/>
    <property type="molecule type" value="Genomic_DNA"/>
</dbReference>
<gene>
    <name evidence="1" type="ORF">NDI37_18240</name>
</gene>
<dbReference type="Proteomes" id="UP001442494">
    <property type="component" value="Unassembled WGS sequence"/>
</dbReference>
<comment type="caution">
    <text evidence="1">The sequence shown here is derived from an EMBL/GenBank/DDBJ whole genome shotgun (WGS) entry which is preliminary data.</text>
</comment>
<accession>A0ABV0JSI2</accession>
<reference evidence="1 2" key="1">
    <citation type="submission" date="2022-04" db="EMBL/GenBank/DDBJ databases">
        <title>Positive selection, recombination, and allopatry shape intraspecific diversity of widespread and dominant cyanobacteria.</title>
        <authorList>
            <person name="Wei J."/>
            <person name="Shu W."/>
            <person name="Hu C."/>
        </authorList>
    </citation>
    <scope>NUCLEOTIDE SEQUENCE [LARGE SCALE GENOMIC DNA]</scope>
    <source>
        <strain evidence="1 2">GB2-A5</strain>
    </source>
</reference>
<proteinExistence type="predicted"/>
<evidence type="ECO:0000313" key="2">
    <source>
        <dbReference type="Proteomes" id="UP001442494"/>
    </source>
</evidence>
<keyword evidence="2" id="KW-1185">Reference proteome</keyword>